<evidence type="ECO:0000313" key="1">
    <source>
        <dbReference type="EMBL" id="ASJ02351.1"/>
    </source>
</evidence>
<protein>
    <recommendedName>
        <fullName evidence="3">Zinc-binding protein</fullName>
    </recommendedName>
</protein>
<name>A0A2Z2MIU4_THEPR</name>
<dbReference type="InterPro" id="IPR014958">
    <property type="entry name" value="DGC"/>
</dbReference>
<evidence type="ECO:0008006" key="3">
    <source>
        <dbReference type="Google" id="ProtNLM"/>
    </source>
</evidence>
<proteinExistence type="predicted"/>
<dbReference type="RefSeq" id="WP_088857613.1">
    <property type="nucleotide sequence ID" value="NZ_CP014862.1"/>
</dbReference>
<keyword evidence="2" id="KW-1185">Reference proteome</keyword>
<evidence type="ECO:0000313" key="2">
    <source>
        <dbReference type="Proteomes" id="UP000250179"/>
    </source>
</evidence>
<dbReference type="EMBL" id="CP014862">
    <property type="protein sequence ID" value="ASJ02351.1"/>
    <property type="molecule type" value="Genomic_DNA"/>
</dbReference>
<dbReference type="Pfam" id="PF08859">
    <property type="entry name" value="DGC"/>
    <property type="match status" value="1"/>
</dbReference>
<dbReference type="GeneID" id="33319411"/>
<gene>
    <name evidence="1" type="ORF">A3L09_03330</name>
</gene>
<accession>A0A2Z2MIU4</accession>
<dbReference type="AlphaFoldDB" id="A0A2Z2MIU4"/>
<dbReference type="Proteomes" id="UP000250179">
    <property type="component" value="Chromosome"/>
</dbReference>
<sequence>MKAPKVCIIVCEDSLSELVARESLKELGSDVALCPLSEDAAEVRGPTNNTKNAEYVVVVDSCSEECGKKRAKALGVHYDEHLNLEKALGIKMPCSKKPSVEVVDDVGLAAVHLVERVKAILEKL</sequence>
<dbReference type="KEGG" id="tprf:A3L09_03330"/>
<reference evidence="1 2" key="1">
    <citation type="submission" date="2016-03" db="EMBL/GenBank/DDBJ databases">
        <title>Complete genome sequence of Thermococcus profundus strain DT5432.</title>
        <authorList>
            <person name="Oger P.M."/>
        </authorList>
    </citation>
    <scope>NUCLEOTIDE SEQUENCE [LARGE SCALE GENOMIC DNA]</scope>
    <source>
        <strain evidence="1 2">DT 5432</strain>
    </source>
</reference>
<dbReference type="OrthoDB" id="134458at2157"/>
<organism evidence="1 2">
    <name type="scientific">Thermococcus profundus</name>
    <dbReference type="NCBI Taxonomy" id="49899"/>
    <lineage>
        <taxon>Archaea</taxon>
        <taxon>Methanobacteriati</taxon>
        <taxon>Methanobacteriota</taxon>
        <taxon>Thermococci</taxon>
        <taxon>Thermococcales</taxon>
        <taxon>Thermococcaceae</taxon>
        <taxon>Thermococcus</taxon>
    </lineage>
</organism>